<name>A0ABY9TZC9_9GAMM</name>
<evidence type="ECO:0000313" key="3">
    <source>
        <dbReference type="Proteomes" id="UP001258994"/>
    </source>
</evidence>
<evidence type="ECO:0000256" key="1">
    <source>
        <dbReference type="SAM" id="SignalP"/>
    </source>
</evidence>
<organism evidence="2 3">
    <name type="scientific">Thalassotalea psychrophila</name>
    <dbReference type="NCBI Taxonomy" id="3065647"/>
    <lineage>
        <taxon>Bacteria</taxon>
        <taxon>Pseudomonadati</taxon>
        <taxon>Pseudomonadota</taxon>
        <taxon>Gammaproteobacteria</taxon>
        <taxon>Alteromonadales</taxon>
        <taxon>Colwelliaceae</taxon>
        <taxon>Thalassotalea</taxon>
    </lineage>
</organism>
<dbReference type="Pfam" id="PF03922">
    <property type="entry name" value="OmpW"/>
    <property type="match status" value="1"/>
</dbReference>
<keyword evidence="1" id="KW-0732">Signal</keyword>
<dbReference type="InterPro" id="IPR005618">
    <property type="entry name" value="OMPW"/>
</dbReference>
<dbReference type="Gene3D" id="2.40.160.20">
    <property type="match status" value="1"/>
</dbReference>
<gene>
    <name evidence="2" type="ORF">RGQ13_09375</name>
</gene>
<feature type="chain" id="PRO_5046134338" evidence="1">
    <location>
        <begin position="19"/>
        <end position="228"/>
    </location>
</feature>
<evidence type="ECO:0000313" key="2">
    <source>
        <dbReference type="EMBL" id="WNC74183.1"/>
    </source>
</evidence>
<dbReference type="Proteomes" id="UP001258994">
    <property type="component" value="Chromosome"/>
</dbReference>
<dbReference type="EMBL" id="CP134145">
    <property type="protein sequence ID" value="WNC74183.1"/>
    <property type="molecule type" value="Genomic_DNA"/>
</dbReference>
<dbReference type="PANTHER" id="PTHR36920">
    <property type="match status" value="1"/>
</dbReference>
<proteinExistence type="predicted"/>
<dbReference type="InterPro" id="IPR011250">
    <property type="entry name" value="OMP/PagP_B-barrel"/>
</dbReference>
<reference evidence="3" key="1">
    <citation type="submission" date="2023-09" db="EMBL/GenBank/DDBJ databases">
        <authorList>
            <person name="Li S."/>
            <person name="Li X."/>
            <person name="Zhang C."/>
            <person name="Zhao Z."/>
        </authorList>
    </citation>
    <scope>NUCLEOTIDE SEQUENCE [LARGE SCALE GENOMIC DNA]</scope>
    <source>
        <strain evidence="3">SQ149</strain>
    </source>
</reference>
<protein>
    <submittedName>
        <fullName evidence="2">OmpW family outer membrane protein</fullName>
    </submittedName>
</protein>
<dbReference type="PANTHER" id="PTHR36920:SF1">
    <property type="entry name" value="OUTER MEMBRANE PROTEIN W"/>
    <property type="match status" value="1"/>
</dbReference>
<dbReference type="SUPFAM" id="SSF56925">
    <property type="entry name" value="OMPA-like"/>
    <property type="match status" value="1"/>
</dbReference>
<feature type="signal peptide" evidence="1">
    <location>
        <begin position="1"/>
        <end position="18"/>
    </location>
</feature>
<sequence length="228" mass="25720">MYQYFILILSLVCFNVNAQNFIDHKKWKVGVGSLSLMPDIDEQLSLDGAPLSGMSFEIDTVDKLVLFTSYRFSEELSISAMITTPIKATVELRTPISTIDAIDFEALPLALAIQYSPEVLRWNNLSPFIGVSPIYLLIQNEQLTDEFDYLANTSFGLTNGELAVDSEWSILWQTGVDYHINDNLSFRAVVMYFYGETSATASFDDGHQFIADIDYKVPVYALSLDYKI</sequence>
<keyword evidence="3" id="KW-1185">Reference proteome</keyword>
<accession>A0ABY9TZC9</accession>
<dbReference type="RefSeq" id="WP_348393290.1">
    <property type="nucleotide sequence ID" value="NZ_CP134145.1"/>
</dbReference>